<protein>
    <submittedName>
        <fullName evidence="2">DUF805 domain-containing protein</fullName>
    </submittedName>
</protein>
<reference evidence="2 3" key="1">
    <citation type="journal article" date="2018" name="Nat. Biotechnol.">
        <title>A standardized bacterial taxonomy based on genome phylogeny substantially revises the tree of life.</title>
        <authorList>
            <person name="Parks D.H."/>
            <person name="Chuvochina M."/>
            <person name="Waite D.W."/>
            <person name="Rinke C."/>
            <person name="Skarshewski A."/>
            <person name="Chaumeil P.A."/>
            <person name="Hugenholtz P."/>
        </authorList>
    </citation>
    <scope>NUCLEOTIDE SEQUENCE [LARGE SCALE GENOMIC DNA]</scope>
    <source>
        <strain evidence="2">UBA9169</strain>
    </source>
</reference>
<dbReference type="InterPro" id="IPR008523">
    <property type="entry name" value="DUF805"/>
</dbReference>
<name>A0A348WG45_9RHOB</name>
<organism evidence="2 3">
    <name type="scientific">Roseovarius nubinhibens</name>
    <dbReference type="NCBI Taxonomy" id="314263"/>
    <lineage>
        <taxon>Bacteria</taxon>
        <taxon>Pseudomonadati</taxon>
        <taxon>Pseudomonadota</taxon>
        <taxon>Alphaproteobacteria</taxon>
        <taxon>Rhodobacterales</taxon>
        <taxon>Roseobacteraceae</taxon>
        <taxon>Roseovarius</taxon>
    </lineage>
</organism>
<comment type="caution">
    <text evidence="2">The sequence shown here is derived from an EMBL/GenBank/DDBJ whole genome shotgun (WGS) entry which is preliminary data.</text>
</comment>
<accession>A0A348WG45</accession>
<dbReference type="RefSeq" id="WP_339855096.1">
    <property type="nucleotide sequence ID" value="NZ_CAXAXR010000017.1"/>
</dbReference>
<dbReference type="PANTHER" id="PTHR34980">
    <property type="entry name" value="INNER MEMBRANE PROTEIN-RELATED-RELATED"/>
    <property type="match status" value="1"/>
</dbReference>
<dbReference type="GO" id="GO:0005886">
    <property type="term" value="C:plasma membrane"/>
    <property type="evidence" value="ECO:0007669"/>
    <property type="project" value="TreeGrafter"/>
</dbReference>
<dbReference type="EMBL" id="DMVW01000161">
    <property type="protein sequence ID" value="HAR53507.1"/>
    <property type="molecule type" value="Genomic_DNA"/>
</dbReference>
<feature type="transmembrane region" description="Helical" evidence="1">
    <location>
        <begin position="98"/>
        <end position="125"/>
    </location>
</feature>
<dbReference type="Pfam" id="PF05656">
    <property type="entry name" value="DUF805"/>
    <property type="match status" value="1"/>
</dbReference>
<feature type="transmembrane region" description="Helical" evidence="1">
    <location>
        <begin position="61"/>
        <end position="86"/>
    </location>
</feature>
<keyword evidence="1" id="KW-1133">Transmembrane helix</keyword>
<evidence type="ECO:0000313" key="2">
    <source>
        <dbReference type="EMBL" id="HAR53507.1"/>
    </source>
</evidence>
<evidence type="ECO:0000313" key="3">
    <source>
        <dbReference type="Proteomes" id="UP000264719"/>
    </source>
</evidence>
<dbReference type="AlphaFoldDB" id="A0A348WG45"/>
<evidence type="ECO:0000256" key="1">
    <source>
        <dbReference type="SAM" id="Phobius"/>
    </source>
</evidence>
<gene>
    <name evidence="2" type="ORF">DCS45_16770</name>
</gene>
<dbReference type="Proteomes" id="UP000264719">
    <property type="component" value="Unassembled WGS sequence"/>
</dbReference>
<proteinExistence type="predicted"/>
<keyword evidence="1" id="KW-0812">Transmembrane</keyword>
<feature type="transmembrane region" description="Helical" evidence="1">
    <location>
        <begin position="27"/>
        <end position="49"/>
    </location>
</feature>
<keyword evidence="1" id="KW-0472">Membrane</keyword>
<dbReference type="PANTHER" id="PTHR34980:SF2">
    <property type="entry name" value="INNER MEMBRANE PROTEIN YHAH-RELATED"/>
    <property type="match status" value="1"/>
</dbReference>
<sequence>MGFKEAIRTSLKEKYATFKGRASRSEFWYFMLFITLVGIVCVGLGFATGGMDLLEGRNASALPMIFFGLYGLFYLAILIPTIAVTVRRLHDRNMSGWWYLGFLVGGMIPFVGTLISIAMIVILALKGTDGDNKFGPDPLRGAANSDVFA</sequence>